<dbReference type="EMBL" id="MU118044">
    <property type="protein sequence ID" value="KAF9646972.1"/>
    <property type="molecule type" value="Genomic_DNA"/>
</dbReference>
<protein>
    <submittedName>
        <fullName evidence="1">Uncharacterized protein</fullName>
    </submittedName>
</protein>
<accession>A0ACB6ZBT2</accession>
<name>A0ACB6ZBT2_THEGA</name>
<comment type="caution">
    <text evidence="1">The sequence shown here is derived from an EMBL/GenBank/DDBJ whole genome shotgun (WGS) entry which is preliminary data.</text>
</comment>
<proteinExistence type="predicted"/>
<evidence type="ECO:0000313" key="1">
    <source>
        <dbReference type="EMBL" id="KAF9646972.1"/>
    </source>
</evidence>
<reference evidence="1" key="1">
    <citation type="submission" date="2019-10" db="EMBL/GenBank/DDBJ databases">
        <authorList>
            <consortium name="DOE Joint Genome Institute"/>
            <person name="Kuo A."/>
            <person name="Miyauchi S."/>
            <person name="Kiss E."/>
            <person name="Drula E."/>
            <person name="Kohler A."/>
            <person name="Sanchez-Garcia M."/>
            <person name="Andreopoulos B."/>
            <person name="Barry K.W."/>
            <person name="Bonito G."/>
            <person name="Buee M."/>
            <person name="Carver A."/>
            <person name="Chen C."/>
            <person name="Cichocki N."/>
            <person name="Clum A."/>
            <person name="Culley D."/>
            <person name="Crous P.W."/>
            <person name="Fauchery L."/>
            <person name="Girlanda M."/>
            <person name="Hayes R."/>
            <person name="Keri Z."/>
            <person name="Labutti K."/>
            <person name="Lipzen A."/>
            <person name="Lombard V."/>
            <person name="Magnuson J."/>
            <person name="Maillard F."/>
            <person name="Morin E."/>
            <person name="Murat C."/>
            <person name="Nolan M."/>
            <person name="Ohm R."/>
            <person name="Pangilinan J."/>
            <person name="Pereira M."/>
            <person name="Perotto S."/>
            <person name="Peter M."/>
            <person name="Riley R."/>
            <person name="Sitrit Y."/>
            <person name="Stielow B."/>
            <person name="Szollosi G."/>
            <person name="Zifcakova L."/>
            <person name="Stursova M."/>
            <person name="Spatafora J.W."/>
            <person name="Tedersoo L."/>
            <person name="Vaario L.-M."/>
            <person name="Yamada A."/>
            <person name="Yan M."/>
            <person name="Wang P."/>
            <person name="Xu J."/>
            <person name="Bruns T."/>
            <person name="Baldrian P."/>
            <person name="Vilgalys R."/>
            <person name="Henrissat B."/>
            <person name="Grigoriev I.V."/>
            <person name="Hibbett D."/>
            <person name="Nagy L.G."/>
            <person name="Martin F.M."/>
        </authorList>
    </citation>
    <scope>NUCLEOTIDE SEQUENCE</scope>
    <source>
        <strain evidence="1">P2</strain>
    </source>
</reference>
<reference evidence="1" key="2">
    <citation type="journal article" date="2020" name="Nat. Commun.">
        <title>Large-scale genome sequencing of mycorrhizal fungi provides insights into the early evolution of symbiotic traits.</title>
        <authorList>
            <person name="Miyauchi S."/>
            <person name="Kiss E."/>
            <person name="Kuo A."/>
            <person name="Drula E."/>
            <person name="Kohler A."/>
            <person name="Sanchez-Garcia M."/>
            <person name="Morin E."/>
            <person name="Andreopoulos B."/>
            <person name="Barry K.W."/>
            <person name="Bonito G."/>
            <person name="Buee M."/>
            <person name="Carver A."/>
            <person name="Chen C."/>
            <person name="Cichocki N."/>
            <person name="Clum A."/>
            <person name="Culley D."/>
            <person name="Crous P.W."/>
            <person name="Fauchery L."/>
            <person name="Girlanda M."/>
            <person name="Hayes R.D."/>
            <person name="Keri Z."/>
            <person name="LaButti K."/>
            <person name="Lipzen A."/>
            <person name="Lombard V."/>
            <person name="Magnuson J."/>
            <person name="Maillard F."/>
            <person name="Murat C."/>
            <person name="Nolan M."/>
            <person name="Ohm R.A."/>
            <person name="Pangilinan J."/>
            <person name="Pereira M.F."/>
            <person name="Perotto S."/>
            <person name="Peter M."/>
            <person name="Pfister S."/>
            <person name="Riley R."/>
            <person name="Sitrit Y."/>
            <person name="Stielow J.B."/>
            <person name="Szollosi G."/>
            <person name="Zifcakova L."/>
            <person name="Stursova M."/>
            <person name="Spatafora J.W."/>
            <person name="Tedersoo L."/>
            <person name="Vaario L.M."/>
            <person name="Yamada A."/>
            <person name="Yan M."/>
            <person name="Wang P."/>
            <person name="Xu J."/>
            <person name="Bruns T."/>
            <person name="Baldrian P."/>
            <person name="Vilgalys R."/>
            <person name="Dunand C."/>
            <person name="Henrissat B."/>
            <person name="Grigoriev I.V."/>
            <person name="Hibbett D."/>
            <person name="Nagy L.G."/>
            <person name="Martin F.M."/>
        </authorList>
    </citation>
    <scope>NUCLEOTIDE SEQUENCE</scope>
    <source>
        <strain evidence="1">P2</strain>
    </source>
</reference>
<organism evidence="1 2">
    <name type="scientific">Thelephora ganbajun</name>
    <name type="common">Ganba fungus</name>
    <dbReference type="NCBI Taxonomy" id="370292"/>
    <lineage>
        <taxon>Eukaryota</taxon>
        <taxon>Fungi</taxon>
        <taxon>Dikarya</taxon>
        <taxon>Basidiomycota</taxon>
        <taxon>Agaricomycotina</taxon>
        <taxon>Agaricomycetes</taxon>
        <taxon>Thelephorales</taxon>
        <taxon>Thelephoraceae</taxon>
        <taxon>Thelephora</taxon>
    </lineage>
</organism>
<gene>
    <name evidence="1" type="ORF">BDM02DRAFT_3098924</name>
</gene>
<sequence>MAKSLRSKVKRAFRAKKREDGVYAATHAARLQRLHAKIDAIVAAPKPIRDEILEDADNAEGDEKLKEEMADTMDADKTSKSTKINTHGPRNSRREQWRLSKGMSARPERKGMNSQGTASARRNAGRPKRRR</sequence>
<dbReference type="Proteomes" id="UP000886501">
    <property type="component" value="Unassembled WGS sequence"/>
</dbReference>
<evidence type="ECO:0000313" key="2">
    <source>
        <dbReference type="Proteomes" id="UP000886501"/>
    </source>
</evidence>
<keyword evidence="2" id="KW-1185">Reference proteome</keyword>